<accession>A0A0M3KA83</accession>
<sequence>MVEDRETFNPWLVVNTERIKLEKLQAEIALRMQSYRVLPFFMASAVVCTVILACTIALVQVSNLQKNDHHVRKSKERFRKMWIYETTREEASSCIADLDFTYAEARPALICRYAAIQSNETQLPQNSCTEPSVLNSTVSLTAAASTTTVTAAPLSSHTSLQTENQKVKPETKVSHEHVKRLPRWTMHIQILCNGVLLLEAILVGLMSGFVGDSIGLIDEFCQLDMIACQRACYEGRLPEVLRTIAYQLHSDVRNALGVYASHLSDERTNFQYTFVIIYMTCILSCAYILASLWSSVRFGHETAADGRG</sequence>
<evidence type="ECO:0000313" key="4">
    <source>
        <dbReference type="Proteomes" id="UP000267096"/>
    </source>
</evidence>
<feature type="region of interest" description="Disordered" evidence="1">
    <location>
        <begin position="154"/>
        <end position="173"/>
    </location>
</feature>
<keyword evidence="4" id="KW-1185">Reference proteome</keyword>
<keyword evidence="2" id="KW-1133">Transmembrane helix</keyword>
<reference evidence="5" key="1">
    <citation type="submission" date="2017-02" db="UniProtKB">
        <authorList>
            <consortium name="WormBaseParasite"/>
        </authorList>
    </citation>
    <scope>IDENTIFICATION</scope>
</reference>
<dbReference type="OrthoDB" id="10461742at2759"/>
<evidence type="ECO:0000256" key="2">
    <source>
        <dbReference type="SAM" id="Phobius"/>
    </source>
</evidence>
<proteinExistence type="predicted"/>
<keyword evidence="2" id="KW-0812">Transmembrane</keyword>
<gene>
    <name evidence="3" type="ORF">ASIM_LOCUS17281</name>
</gene>
<evidence type="ECO:0000313" key="5">
    <source>
        <dbReference type="WBParaSite" id="ASIM_0001787901-mRNA-1"/>
    </source>
</evidence>
<reference evidence="3 4" key="2">
    <citation type="submission" date="2018-11" db="EMBL/GenBank/DDBJ databases">
        <authorList>
            <consortium name="Pathogen Informatics"/>
        </authorList>
    </citation>
    <scope>NUCLEOTIDE SEQUENCE [LARGE SCALE GENOMIC DNA]</scope>
</reference>
<organism evidence="5">
    <name type="scientific">Anisakis simplex</name>
    <name type="common">Herring worm</name>
    <dbReference type="NCBI Taxonomy" id="6269"/>
    <lineage>
        <taxon>Eukaryota</taxon>
        <taxon>Metazoa</taxon>
        <taxon>Ecdysozoa</taxon>
        <taxon>Nematoda</taxon>
        <taxon>Chromadorea</taxon>
        <taxon>Rhabditida</taxon>
        <taxon>Spirurina</taxon>
        <taxon>Ascaridomorpha</taxon>
        <taxon>Ascaridoidea</taxon>
        <taxon>Anisakidae</taxon>
        <taxon>Anisakis</taxon>
        <taxon>Anisakis simplex complex</taxon>
    </lineage>
</organism>
<keyword evidence="2" id="KW-0472">Membrane</keyword>
<protein>
    <submittedName>
        <fullName evidence="5">ABC transmembrane type-1 domain-containing protein</fullName>
    </submittedName>
</protein>
<evidence type="ECO:0000313" key="3">
    <source>
        <dbReference type="EMBL" id="VDK60000.1"/>
    </source>
</evidence>
<feature type="transmembrane region" description="Helical" evidence="2">
    <location>
        <begin position="190"/>
        <end position="210"/>
    </location>
</feature>
<evidence type="ECO:0000256" key="1">
    <source>
        <dbReference type="SAM" id="MobiDB-lite"/>
    </source>
</evidence>
<name>A0A0M3KA83_ANISI</name>
<dbReference type="Proteomes" id="UP000267096">
    <property type="component" value="Unassembled WGS sequence"/>
</dbReference>
<dbReference type="EMBL" id="UYRR01033942">
    <property type="protein sequence ID" value="VDK60000.1"/>
    <property type="molecule type" value="Genomic_DNA"/>
</dbReference>
<feature type="transmembrane region" description="Helical" evidence="2">
    <location>
        <begin position="270"/>
        <end position="290"/>
    </location>
</feature>
<feature type="transmembrane region" description="Helical" evidence="2">
    <location>
        <begin position="40"/>
        <end position="59"/>
    </location>
</feature>
<dbReference type="AlphaFoldDB" id="A0A0M3KA83"/>
<dbReference type="WBParaSite" id="ASIM_0001787901-mRNA-1">
    <property type="protein sequence ID" value="ASIM_0001787901-mRNA-1"/>
    <property type="gene ID" value="ASIM_0001787901"/>
</dbReference>